<dbReference type="EMBL" id="FWEV01000117">
    <property type="protein sequence ID" value="SLM29997.1"/>
    <property type="molecule type" value="Genomic_DNA"/>
</dbReference>
<reference evidence="5 6" key="1">
    <citation type="submission" date="2017-03" db="EMBL/GenBank/DDBJ databases">
        <authorList>
            <person name="Afonso C.L."/>
            <person name="Miller P.J."/>
            <person name="Scott M.A."/>
            <person name="Spackman E."/>
            <person name="Goraichik I."/>
            <person name="Dimitrov K.M."/>
            <person name="Suarez D.L."/>
            <person name="Swayne D.E."/>
        </authorList>
    </citation>
    <scope>NUCLEOTIDE SEQUENCE [LARGE SCALE GENOMIC DNA]</scope>
    <source>
        <strain evidence="5">PRJEB14757</strain>
    </source>
</reference>
<dbReference type="STRING" id="1246637.MTBBW1_2030087"/>
<dbReference type="InterPro" id="IPR029044">
    <property type="entry name" value="Nucleotide-diphossugar_trans"/>
</dbReference>
<dbReference type="InterPro" id="IPR001173">
    <property type="entry name" value="Glyco_trans_2-like"/>
</dbReference>
<dbReference type="PANTHER" id="PTHR43179">
    <property type="entry name" value="RHAMNOSYLTRANSFERASE WBBL"/>
    <property type="match status" value="1"/>
</dbReference>
<sequence length="316" mass="36534">MLKEINASNIRLSIVFLNYNRLKDTVRTLSVLNSLCGTREDIEIIAVDNGSSDGTAVFLNRHRDLIKIMLLPDNLGIGALNKAFEKASGDYIFVLDDDSHPLDGKTLDLLIEGFNKDKNTGVIACHIESENGVNDQKTWHLHPTGQEGESVAFVGCGFAVRRELFQKIGWFPGNFFLYQNEIDVAIKIARLGYHIKYEPRCRVVHRNSPTGRAHWRQVFYPTRNTIWLLRKYAPFPEVLYYIFSRVCFGFMRAVQSGEFRWYLSALFQGFREKIDKETLSPDLCRRFLVLWQQNSIFHHVKWGMKSLRDSNTLNHL</sequence>
<dbReference type="SUPFAM" id="SSF53448">
    <property type="entry name" value="Nucleotide-diphospho-sugar transferases"/>
    <property type="match status" value="1"/>
</dbReference>
<evidence type="ECO:0000256" key="3">
    <source>
        <dbReference type="ARBA" id="ARBA00022679"/>
    </source>
</evidence>
<organism evidence="5 6">
    <name type="scientific">Desulfamplus magnetovallimortis</name>
    <dbReference type="NCBI Taxonomy" id="1246637"/>
    <lineage>
        <taxon>Bacteria</taxon>
        <taxon>Pseudomonadati</taxon>
        <taxon>Thermodesulfobacteriota</taxon>
        <taxon>Desulfobacteria</taxon>
        <taxon>Desulfobacterales</taxon>
        <taxon>Desulfobacteraceae</taxon>
        <taxon>Desulfamplus</taxon>
    </lineage>
</organism>
<name>A0A1W1HBX9_9BACT</name>
<protein>
    <submittedName>
        <fullName evidence="5">Glycosyltransferase</fullName>
    </submittedName>
</protein>
<dbReference type="GO" id="GO:0016757">
    <property type="term" value="F:glycosyltransferase activity"/>
    <property type="evidence" value="ECO:0007669"/>
    <property type="project" value="UniProtKB-KW"/>
</dbReference>
<evidence type="ECO:0000259" key="4">
    <source>
        <dbReference type="Pfam" id="PF00535"/>
    </source>
</evidence>
<evidence type="ECO:0000256" key="1">
    <source>
        <dbReference type="ARBA" id="ARBA00006739"/>
    </source>
</evidence>
<evidence type="ECO:0000313" key="5">
    <source>
        <dbReference type="EMBL" id="SLM29997.1"/>
    </source>
</evidence>
<gene>
    <name evidence="5" type="ORF">MTBBW1_2030087</name>
</gene>
<feature type="domain" description="Glycosyltransferase 2-like" evidence="4">
    <location>
        <begin position="13"/>
        <end position="178"/>
    </location>
</feature>
<dbReference type="Gene3D" id="3.90.550.10">
    <property type="entry name" value="Spore Coat Polysaccharide Biosynthesis Protein SpsA, Chain A"/>
    <property type="match status" value="1"/>
</dbReference>
<dbReference type="OrthoDB" id="9771846at2"/>
<keyword evidence="6" id="KW-1185">Reference proteome</keyword>
<keyword evidence="2" id="KW-0328">Glycosyltransferase</keyword>
<accession>A0A1W1HBX9</accession>
<dbReference type="Proteomes" id="UP000191931">
    <property type="component" value="Unassembled WGS sequence"/>
</dbReference>
<proteinExistence type="inferred from homology"/>
<comment type="similarity">
    <text evidence="1">Belongs to the glycosyltransferase 2 family.</text>
</comment>
<dbReference type="PANTHER" id="PTHR43179:SF12">
    <property type="entry name" value="GALACTOFURANOSYLTRANSFERASE GLFT2"/>
    <property type="match status" value="1"/>
</dbReference>
<dbReference type="Pfam" id="PF00535">
    <property type="entry name" value="Glycos_transf_2"/>
    <property type="match status" value="1"/>
</dbReference>
<dbReference type="AlphaFoldDB" id="A0A1W1HBX9"/>
<dbReference type="RefSeq" id="WP_080807258.1">
    <property type="nucleotide sequence ID" value="NZ_LT828556.1"/>
</dbReference>
<evidence type="ECO:0000313" key="6">
    <source>
        <dbReference type="Proteomes" id="UP000191931"/>
    </source>
</evidence>
<evidence type="ECO:0000256" key="2">
    <source>
        <dbReference type="ARBA" id="ARBA00022676"/>
    </source>
</evidence>
<keyword evidence="3 5" id="KW-0808">Transferase</keyword>